<organism evidence="3 4">
    <name type="scientific">Candidatus Thiodiazotropha endolucinida</name>
    <dbReference type="NCBI Taxonomy" id="1655433"/>
    <lineage>
        <taxon>Bacteria</taxon>
        <taxon>Pseudomonadati</taxon>
        <taxon>Pseudomonadota</taxon>
        <taxon>Gammaproteobacteria</taxon>
        <taxon>Chromatiales</taxon>
        <taxon>Sedimenticolaceae</taxon>
        <taxon>Candidatus Thiodiazotropha</taxon>
    </lineage>
</organism>
<sequence>MNDTTRDIHIHVPVLTRVEGEGALKIDVVDGAIQNLALHIYEPPRLFEKFVEDYECNQVIDMVARICGICPVAYQMSAVQAFESLFGFQPPDWVRDMRRAMYCGEWLQSHALHIHLLSAPDFLGFDSAIAMAADYPDAVRRGLELQSLGNDLIALFGGRSVHPVGVRVGGFYRAPRQDEVAALLQRLEAALPAAEALVGWTAGLEFPDDEQAFTSVAMSHPDEYAINQGNLISGQGLETEITFYESYFEEHQSPHSTALHSTLDERPYLVGPLARLNLNFHQLPKPVRKIMDGCGIPFPSHNMFHSIVARAIELHLAVYEAIRLLQNYHLPDEPYIPLKPREGNAFGCTEAPRGILWHRYDVDDRGMVRHARIVPPTSQNQWRIEEDIRLSLERFGLDNPDDALRMRAEQVIRNYDPCISCATHFLRLDVHRR</sequence>
<dbReference type="GO" id="GO:0047985">
    <property type="term" value="F:hydrogen dehydrogenase activity"/>
    <property type="evidence" value="ECO:0007669"/>
    <property type="project" value="UniProtKB-EC"/>
</dbReference>
<dbReference type="InterPro" id="IPR029014">
    <property type="entry name" value="NiFe-Hase_large"/>
</dbReference>
<feature type="binding site" evidence="2">
    <location>
        <position position="418"/>
    </location>
    <ligand>
        <name>Ni(2+)</name>
        <dbReference type="ChEBI" id="CHEBI:49786"/>
    </ligand>
</feature>
<evidence type="ECO:0000313" key="3">
    <source>
        <dbReference type="EMBL" id="ODJ87322.1"/>
    </source>
</evidence>
<dbReference type="Proteomes" id="UP000094769">
    <property type="component" value="Unassembled WGS sequence"/>
</dbReference>
<feature type="binding site" evidence="2">
    <location>
        <position position="70"/>
    </location>
    <ligand>
        <name>Ni(2+)</name>
        <dbReference type="ChEBI" id="CHEBI:49786"/>
    </ligand>
</feature>
<comment type="caution">
    <text evidence="3">The sequence shown here is derived from an EMBL/GenBank/DDBJ whole genome shotgun (WGS) entry which is preliminary data.</text>
</comment>
<dbReference type="PROSITE" id="PS00508">
    <property type="entry name" value="NI_HGENASE_L_2"/>
    <property type="match status" value="1"/>
</dbReference>
<dbReference type="GO" id="GO:0016151">
    <property type="term" value="F:nickel cation binding"/>
    <property type="evidence" value="ECO:0007669"/>
    <property type="project" value="InterPro"/>
</dbReference>
<evidence type="ECO:0000256" key="2">
    <source>
        <dbReference type="PIRSR" id="PIRSR601501-1"/>
    </source>
</evidence>
<feature type="binding site" evidence="2">
    <location>
        <position position="421"/>
    </location>
    <ligand>
        <name>Fe cation</name>
        <dbReference type="ChEBI" id="CHEBI:24875"/>
    </ligand>
</feature>
<dbReference type="PANTHER" id="PTHR43600">
    <property type="entry name" value="COENZYME F420 HYDROGENASE, SUBUNIT ALPHA"/>
    <property type="match status" value="1"/>
</dbReference>
<reference evidence="3 4" key="1">
    <citation type="submission" date="2016-06" db="EMBL/GenBank/DDBJ databases">
        <title>Genome sequence of endosymbiont of Candidatus Endolucinida thiodiazotropha.</title>
        <authorList>
            <person name="Poehlein A."/>
            <person name="Koenig S."/>
            <person name="Heiden S.E."/>
            <person name="Thuermer A."/>
            <person name="Voget S."/>
            <person name="Daniel R."/>
            <person name="Markert S."/>
            <person name="Gros O."/>
            <person name="Schweder T."/>
        </authorList>
    </citation>
    <scope>NUCLEOTIDE SEQUENCE [LARGE SCALE GENOMIC DNA]</scope>
    <source>
        <strain evidence="3 4">COS</strain>
    </source>
</reference>
<keyword evidence="1 3" id="KW-0560">Oxidoreductase</keyword>
<dbReference type="Pfam" id="PF00374">
    <property type="entry name" value="NiFeSe_Hases"/>
    <property type="match status" value="2"/>
</dbReference>
<dbReference type="SUPFAM" id="SSF56762">
    <property type="entry name" value="HydB/Nqo4-like"/>
    <property type="match status" value="1"/>
</dbReference>
<feature type="binding site" evidence="2">
    <location>
        <position position="67"/>
    </location>
    <ligand>
        <name>Ni(2+)</name>
        <dbReference type="ChEBI" id="CHEBI:49786"/>
    </ligand>
</feature>
<evidence type="ECO:0000313" key="4">
    <source>
        <dbReference type="Proteomes" id="UP000094769"/>
    </source>
</evidence>
<feature type="binding site" evidence="2">
    <location>
        <position position="70"/>
    </location>
    <ligand>
        <name>Fe cation</name>
        <dbReference type="ChEBI" id="CHEBI:24875"/>
    </ligand>
</feature>
<dbReference type="RefSeq" id="WP_069125479.1">
    <property type="nucleotide sequence ID" value="NZ_MARB01000013.1"/>
</dbReference>
<accession>A0A7Z0VKH4</accession>
<keyword evidence="2" id="KW-0479">Metal-binding</keyword>
<protein>
    <submittedName>
        <fullName evidence="3">NAD-reducing hydrogenase HoxS subunit beta</fullName>
        <ecNumber evidence="3">1.12.1.2</ecNumber>
    </submittedName>
</protein>
<dbReference type="Gene3D" id="1.10.645.10">
    <property type="entry name" value="Cytochrome-c3 Hydrogenase, chain B"/>
    <property type="match status" value="1"/>
</dbReference>
<proteinExistence type="predicted"/>
<keyword evidence="2" id="KW-0460">Magnesium</keyword>
<comment type="cofactor">
    <cofactor evidence="2">
        <name>Ni(2+)</name>
        <dbReference type="ChEBI" id="CHEBI:49786"/>
    </cofactor>
</comment>
<dbReference type="GO" id="GO:0003677">
    <property type="term" value="F:DNA binding"/>
    <property type="evidence" value="ECO:0007669"/>
    <property type="project" value="UniProtKB-KW"/>
</dbReference>
<dbReference type="InterPro" id="IPR018194">
    <property type="entry name" value="Ni-dep_hyd_lsu_Ni_BS"/>
</dbReference>
<dbReference type="AlphaFoldDB" id="A0A7Z0VKH4"/>
<dbReference type="GO" id="GO:0008901">
    <property type="term" value="F:ferredoxin hydrogenase activity"/>
    <property type="evidence" value="ECO:0007669"/>
    <property type="project" value="InterPro"/>
</dbReference>
<feature type="binding site" evidence="2">
    <location>
        <position position="48"/>
    </location>
    <ligand>
        <name>Mg(2+)</name>
        <dbReference type="ChEBI" id="CHEBI:18420"/>
    </ligand>
</feature>
<dbReference type="InterPro" id="IPR001501">
    <property type="entry name" value="Ni-dep_hyd_lsu"/>
</dbReference>
<dbReference type="PANTHER" id="PTHR43600:SF4">
    <property type="entry name" value="CYTOSOLIC NIFE-HYDROGENASE, ALPHA SUBUNIT"/>
    <property type="match status" value="1"/>
</dbReference>
<dbReference type="EMBL" id="MARB01000013">
    <property type="protein sequence ID" value="ODJ87322.1"/>
    <property type="molecule type" value="Genomic_DNA"/>
</dbReference>
<evidence type="ECO:0000256" key="1">
    <source>
        <dbReference type="ARBA" id="ARBA00023002"/>
    </source>
</evidence>
<dbReference type="EC" id="1.12.1.2" evidence="3"/>
<keyword evidence="4" id="KW-1185">Reference proteome</keyword>
<feature type="binding site" evidence="2">
    <location>
        <position position="373"/>
    </location>
    <ligand>
        <name>Mg(2+)</name>
        <dbReference type="ChEBI" id="CHEBI:18420"/>
    </ligand>
</feature>
<comment type="cofactor">
    <cofactor evidence="2">
        <name>Fe cation</name>
        <dbReference type="ChEBI" id="CHEBI:24875"/>
    </cofactor>
</comment>
<keyword evidence="2" id="KW-0408">Iron</keyword>
<keyword evidence="3" id="KW-0371">Homeobox</keyword>
<feature type="binding site" evidence="2">
    <location>
        <position position="424"/>
    </location>
    <ligand>
        <name>Mg(2+)</name>
        <dbReference type="ChEBI" id="CHEBI:18420"/>
    </ligand>
</feature>
<gene>
    <name evidence="3" type="primary">hoxH</name>
    <name evidence="3" type="ORF">CODIS_25740</name>
</gene>
<dbReference type="OrthoDB" id="9761717at2"/>
<name>A0A7Z0VKH4_9GAMM</name>
<keyword evidence="2" id="KW-0533">Nickel</keyword>